<organism evidence="2 3">
    <name type="scientific">Scophthalmus maximus</name>
    <name type="common">Turbot</name>
    <name type="synonym">Psetta maxima</name>
    <dbReference type="NCBI Taxonomy" id="52904"/>
    <lineage>
        <taxon>Eukaryota</taxon>
        <taxon>Metazoa</taxon>
        <taxon>Chordata</taxon>
        <taxon>Craniata</taxon>
        <taxon>Vertebrata</taxon>
        <taxon>Euteleostomi</taxon>
        <taxon>Actinopterygii</taxon>
        <taxon>Neopterygii</taxon>
        <taxon>Teleostei</taxon>
        <taxon>Neoteleostei</taxon>
        <taxon>Acanthomorphata</taxon>
        <taxon>Carangaria</taxon>
        <taxon>Pleuronectiformes</taxon>
        <taxon>Pleuronectoidei</taxon>
        <taxon>Scophthalmidae</taxon>
        <taxon>Scophthalmus</taxon>
    </lineage>
</organism>
<dbReference type="EMBL" id="VEVO01000019">
    <property type="protein sequence ID" value="KAF0026024.1"/>
    <property type="molecule type" value="Genomic_DNA"/>
</dbReference>
<keyword evidence="1" id="KW-1133">Transmembrane helix</keyword>
<evidence type="ECO:0000256" key="1">
    <source>
        <dbReference type="SAM" id="Phobius"/>
    </source>
</evidence>
<name>A0A6A4S647_SCOMX</name>
<keyword evidence="1" id="KW-0812">Transmembrane</keyword>
<dbReference type="AlphaFoldDB" id="A0A6A4S647"/>
<accession>A0A6A4S647</accession>
<proteinExistence type="predicted"/>
<evidence type="ECO:0000313" key="2">
    <source>
        <dbReference type="EMBL" id="KAF0026024.1"/>
    </source>
</evidence>
<evidence type="ECO:0000313" key="3">
    <source>
        <dbReference type="Proteomes" id="UP000438429"/>
    </source>
</evidence>
<feature type="transmembrane region" description="Helical" evidence="1">
    <location>
        <begin position="128"/>
        <end position="147"/>
    </location>
</feature>
<gene>
    <name evidence="2" type="ORF">F2P81_020761</name>
</gene>
<keyword evidence="1" id="KW-0472">Membrane</keyword>
<sequence>MDNSTGSQLLSDSQLRLFVTVVTLRVLNKTGSIKYARKDTLINLTPRLVNQILAGLHVRTGCCPDVAMSKKVAKALLKDLNIKFEWQTRYQILMEDQNMEAAIVKCFQTHLQMFFDRFGKKGLSRKDIIINLAMTICTALYAILITLSNGLNDIF</sequence>
<comment type="caution">
    <text evidence="2">The sequence shown here is derived from an EMBL/GenBank/DDBJ whole genome shotgun (WGS) entry which is preliminary data.</text>
</comment>
<dbReference type="Proteomes" id="UP000438429">
    <property type="component" value="Unassembled WGS sequence"/>
</dbReference>
<protein>
    <submittedName>
        <fullName evidence="2">Uncharacterized protein</fullName>
    </submittedName>
</protein>
<reference evidence="2 3" key="1">
    <citation type="submission" date="2019-06" db="EMBL/GenBank/DDBJ databases">
        <title>Draft genomes of female and male turbot (Scophthalmus maximus).</title>
        <authorList>
            <person name="Xu H."/>
            <person name="Xu X.-W."/>
            <person name="Shao C."/>
            <person name="Chen S."/>
        </authorList>
    </citation>
    <scope>NUCLEOTIDE SEQUENCE [LARGE SCALE GENOMIC DNA]</scope>
    <source>
        <strain evidence="2">Ysfricsl-2016a</strain>
        <tissue evidence="2">Blood</tissue>
    </source>
</reference>